<evidence type="ECO:0000313" key="3">
    <source>
        <dbReference type="Proteomes" id="UP001444661"/>
    </source>
</evidence>
<dbReference type="EMBL" id="JAQQWK010000005">
    <property type="protein sequence ID" value="KAK8041719.1"/>
    <property type="molecule type" value="Genomic_DNA"/>
</dbReference>
<evidence type="ECO:0000256" key="1">
    <source>
        <dbReference type="SAM" id="MobiDB-lite"/>
    </source>
</evidence>
<gene>
    <name evidence="2" type="ORF">PG993_006242</name>
</gene>
<reference evidence="2 3" key="1">
    <citation type="submission" date="2023-01" db="EMBL/GenBank/DDBJ databases">
        <title>Analysis of 21 Apiospora genomes using comparative genomics revels a genus with tremendous synthesis potential of carbohydrate active enzymes and secondary metabolites.</title>
        <authorList>
            <person name="Sorensen T."/>
        </authorList>
    </citation>
    <scope>NUCLEOTIDE SEQUENCE [LARGE SCALE GENOMIC DNA]</scope>
    <source>
        <strain evidence="2 3">CBS 33761</strain>
    </source>
</reference>
<name>A0ABR1T795_9PEZI</name>
<dbReference type="Proteomes" id="UP001444661">
    <property type="component" value="Unassembled WGS sequence"/>
</dbReference>
<protein>
    <submittedName>
        <fullName evidence="2">Uncharacterized protein</fullName>
    </submittedName>
</protein>
<sequence length="168" mass="18398">MQSDESLAEINVGLIALSMPVVLAQFVGRLTDLGKSLSSWIRNRRTPPHSGVDSDESYSNLAPAAEADQSQGRPGQQQLPQKIPNATLSGMRKFIRNIQRSSAPRGSLSSHDALNQNNSNYVRTFDDLTSADFSYHVQLKVMHASQSTIGVDKSGERGGIHSRREYGM</sequence>
<keyword evidence="3" id="KW-1185">Reference proteome</keyword>
<organism evidence="2 3">
    <name type="scientific">Apiospora rasikravindrae</name>
    <dbReference type="NCBI Taxonomy" id="990691"/>
    <lineage>
        <taxon>Eukaryota</taxon>
        <taxon>Fungi</taxon>
        <taxon>Dikarya</taxon>
        <taxon>Ascomycota</taxon>
        <taxon>Pezizomycotina</taxon>
        <taxon>Sordariomycetes</taxon>
        <taxon>Xylariomycetidae</taxon>
        <taxon>Amphisphaeriales</taxon>
        <taxon>Apiosporaceae</taxon>
        <taxon>Apiospora</taxon>
    </lineage>
</organism>
<proteinExistence type="predicted"/>
<evidence type="ECO:0000313" key="2">
    <source>
        <dbReference type="EMBL" id="KAK8041719.1"/>
    </source>
</evidence>
<feature type="compositionally biased region" description="Polar residues" evidence="1">
    <location>
        <begin position="68"/>
        <end position="84"/>
    </location>
</feature>
<accession>A0ABR1T795</accession>
<feature type="region of interest" description="Disordered" evidence="1">
    <location>
        <begin position="41"/>
        <end position="84"/>
    </location>
</feature>
<comment type="caution">
    <text evidence="2">The sequence shown here is derived from an EMBL/GenBank/DDBJ whole genome shotgun (WGS) entry which is preliminary data.</text>
</comment>